<keyword evidence="1" id="KW-0472">Membrane</keyword>
<protein>
    <recommendedName>
        <fullName evidence="1">Putative membrane protein insertion efficiency factor</fullName>
    </recommendedName>
</protein>
<dbReference type="HAMAP" id="MF_00386">
    <property type="entry name" value="UPF0161_YidD"/>
    <property type="match status" value="1"/>
</dbReference>
<comment type="subcellular location">
    <subcellularLocation>
        <location evidence="1">Cell membrane</location>
        <topology evidence="1">Peripheral membrane protein</topology>
        <orientation evidence="1">Cytoplasmic side</orientation>
    </subcellularLocation>
</comment>
<accession>A0A410WBY5</accession>
<dbReference type="GO" id="GO:0005886">
    <property type="term" value="C:plasma membrane"/>
    <property type="evidence" value="ECO:0007669"/>
    <property type="project" value="UniProtKB-SubCell"/>
</dbReference>
<evidence type="ECO:0000313" key="2">
    <source>
        <dbReference type="EMBL" id="QAU53462.1"/>
    </source>
</evidence>
<evidence type="ECO:0000256" key="1">
    <source>
        <dbReference type="HAMAP-Rule" id="MF_00386"/>
    </source>
</evidence>
<gene>
    <name evidence="2" type="ORF">CPELA_11100</name>
</gene>
<dbReference type="SMART" id="SM01234">
    <property type="entry name" value="Haemolytic"/>
    <property type="match status" value="1"/>
</dbReference>
<comment type="similarity">
    <text evidence="1">Belongs to the UPF0161 family.</text>
</comment>
<sequence>MCSQHLRKSNPNLHAKRTGSHRRSGLNAALIAAVRFYQKHLSGLKMGATCRFDPVCSSYALQALEEHGAWRGILLSGARIAKCGPWHPGGYDPVPLKAFGHSIPS</sequence>
<dbReference type="OrthoDB" id="9801753at2"/>
<keyword evidence="1" id="KW-1003">Cell membrane</keyword>
<dbReference type="Proteomes" id="UP000288929">
    <property type="component" value="Chromosome"/>
</dbReference>
<dbReference type="InterPro" id="IPR002696">
    <property type="entry name" value="Membr_insert_effic_factor_YidD"/>
</dbReference>
<evidence type="ECO:0000313" key="3">
    <source>
        <dbReference type="Proteomes" id="UP000288929"/>
    </source>
</evidence>
<dbReference type="EMBL" id="CP035299">
    <property type="protein sequence ID" value="QAU53462.1"/>
    <property type="molecule type" value="Genomic_DNA"/>
</dbReference>
<dbReference type="Pfam" id="PF01809">
    <property type="entry name" value="YidD"/>
    <property type="match status" value="1"/>
</dbReference>
<dbReference type="KEGG" id="cpeg:CPELA_11100"/>
<reference evidence="2 3" key="1">
    <citation type="submission" date="2019-01" db="EMBL/GenBank/DDBJ databases">
        <authorList>
            <person name="Ruckert C."/>
            <person name="Busche T."/>
            <person name="Kalinowski J."/>
        </authorList>
    </citation>
    <scope>NUCLEOTIDE SEQUENCE [LARGE SCALE GENOMIC DNA]</scope>
    <source>
        <strain evidence="2 3">136/3</strain>
    </source>
</reference>
<dbReference type="PANTHER" id="PTHR33383">
    <property type="entry name" value="MEMBRANE PROTEIN INSERTION EFFICIENCY FACTOR-RELATED"/>
    <property type="match status" value="1"/>
</dbReference>
<keyword evidence="3" id="KW-1185">Reference proteome</keyword>
<dbReference type="RefSeq" id="WP_128890742.1">
    <property type="nucleotide sequence ID" value="NZ_BMCX01000005.1"/>
</dbReference>
<comment type="function">
    <text evidence="1">Could be involved in insertion of integral membrane proteins into the membrane.</text>
</comment>
<dbReference type="AlphaFoldDB" id="A0A410WBY5"/>
<dbReference type="PANTHER" id="PTHR33383:SF1">
    <property type="entry name" value="MEMBRANE PROTEIN INSERTION EFFICIENCY FACTOR-RELATED"/>
    <property type="match status" value="1"/>
</dbReference>
<organism evidence="2 3">
    <name type="scientific">Corynebacterium pelargi</name>
    <dbReference type="NCBI Taxonomy" id="1471400"/>
    <lineage>
        <taxon>Bacteria</taxon>
        <taxon>Bacillati</taxon>
        <taxon>Actinomycetota</taxon>
        <taxon>Actinomycetes</taxon>
        <taxon>Mycobacteriales</taxon>
        <taxon>Corynebacteriaceae</taxon>
        <taxon>Corynebacterium</taxon>
    </lineage>
</organism>
<name>A0A410WBY5_9CORY</name>
<dbReference type="NCBIfam" id="TIGR00278">
    <property type="entry name" value="membrane protein insertion efficiency factor YidD"/>
    <property type="match status" value="1"/>
</dbReference>
<proteinExistence type="inferred from homology"/>